<dbReference type="Gene3D" id="1.10.3730.20">
    <property type="match status" value="1"/>
</dbReference>
<evidence type="ECO:0000256" key="1">
    <source>
        <dbReference type="SAM" id="MobiDB-lite"/>
    </source>
</evidence>
<dbReference type="InterPro" id="IPR037185">
    <property type="entry name" value="EmrE-like"/>
</dbReference>
<accession>A0A063BYX7</accession>
<sequence length="100" mass="9952">MWTLFTKALAKGSSTTQVSVINTSTNFLLTALLGLLVFSEALPPLWWAGASLLVVGSVVVGRNDEAAGGGGGGGRETASQGGGTRADGETTPLVGDGCAE</sequence>
<comment type="caution">
    <text evidence="2">The sequence shown here is derived from an EMBL/GenBank/DDBJ whole genome shotgun (WGS) entry which is preliminary data.</text>
</comment>
<protein>
    <submittedName>
        <fullName evidence="2">Uncharacterized protein</fullName>
    </submittedName>
</protein>
<dbReference type="HOGENOM" id="CLU_2308177_0_0_1"/>
<feature type="region of interest" description="Disordered" evidence="1">
    <location>
        <begin position="64"/>
        <end position="100"/>
    </location>
</feature>
<dbReference type="PANTHER" id="PTHR31965">
    <property type="entry name" value="TRANSMEMBRANE PROTEIN 42"/>
    <property type="match status" value="1"/>
</dbReference>
<dbReference type="STRING" id="1159556.A0A063BYX7"/>
<evidence type="ECO:0000313" key="2">
    <source>
        <dbReference type="EMBL" id="GAO18050.1"/>
    </source>
</evidence>
<dbReference type="AlphaFoldDB" id="A0A063BYX7"/>
<dbReference type="PANTHER" id="PTHR31965:SF1">
    <property type="entry name" value="TRANSMEMBRANE PROTEIN 42"/>
    <property type="match status" value="1"/>
</dbReference>
<dbReference type="SUPFAM" id="SSF103481">
    <property type="entry name" value="Multidrug resistance efflux transporter EmrE"/>
    <property type="match status" value="1"/>
</dbReference>
<reference evidence="3" key="1">
    <citation type="journal article" date="2016" name="Genome Announc.">
        <title>Genome sequence of Ustilaginoidea virens IPU010, a rice pathogenic fungus causing false smut.</title>
        <authorList>
            <person name="Kumagai T."/>
            <person name="Ishii T."/>
            <person name="Terai G."/>
            <person name="Umemura M."/>
            <person name="Machida M."/>
            <person name="Asai K."/>
        </authorList>
    </citation>
    <scope>NUCLEOTIDE SEQUENCE [LARGE SCALE GENOMIC DNA]</scope>
    <source>
        <strain evidence="3">IPU010</strain>
    </source>
</reference>
<feature type="compositionally biased region" description="Gly residues" evidence="1">
    <location>
        <begin position="67"/>
        <end position="85"/>
    </location>
</feature>
<organism evidence="2 3">
    <name type="scientific">Ustilaginoidea virens</name>
    <name type="common">Rice false smut fungus</name>
    <name type="synonym">Villosiclava virens</name>
    <dbReference type="NCBI Taxonomy" id="1159556"/>
    <lineage>
        <taxon>Eukaryota</taxon>
        <taxon>Fungi</taxon>
        <taxon>Dikarya</taxon>
        <taxon>Ascomycota</taxon>
        <taxon>Pezizomycotina</taxon>
        <taxon>Sordariomycetes</taxon>
        <taxon>Hypocreomycetidae</taxon>
        <taxon>Hypocreales</taxon>
        <taxon>Clavicipitaceae</taxon>
        <taxon>Ustilaginoidea</taxon>
    </lineage>
</organism>
<dbReference type="EMBL" id="BBTG02000025">
    <property type="protein sequence ID" value="GAO18050.1"/>
    <property type="molecule type" value="Genomic_DNA"/>
</dbReference>
<gene>
    <name evidence="2" type="ORF">UVI_02042960</name>
</gene>
<proteinExistence type="predicted"/>
<dbReference type="InterPro" id="IPR039632">
    <property type="entry name" value="TMEM42"/>
</dbReference>
<evidence type="ECO:0000313" key="3">
    <source>
        <dbReference type="Proteomes" id="UP000054053"/>
    </source>
</evidence>
<name>A0A063BYX7_USTVR</name>
<dbReference type="Proteomes" id="UP000054053">
    <property type="component" value="Unassembled WGS sequence"/>
</dbReference>